<feature type="signal peptide" evidence="4">
    <location>
        <begin position="1"/>
        <end position="23"/>
    </location>
</feature>
<feature type="active site" description="Charge relay system" evidence="3">
    <location>
        <position position="325"/>
    </location>
</feature>
<dbReference type="PROSITE" id="PS00122">
    <property type="entry name" value="CARBOXYLESTERASE_B_1"/>
    <property type="match status" value="1"/>
</dbReference>
<dbReference type="GO" id="GO:0004104">
    <property type="term" value="F:cholinesterase activity"/>
    <property type="evidence" value="ECO:0007669"/>
    <property type="project" value="InterPro"/>
</dbReference>
<dbReference type="InterPro" id="IPR019826">
    <property type="entry name" value="Carboxylesterase_B_AS"/>
</dbReference>
<comment type="similarity">
    <text evidence="1 4">Belongs to the type-B carboxylesterase/lipase family.</text>
</comment>
<comment type="caution">
    <text evidence="6">The sequence shown here is derived from an EMBL/GenBank/DDBJ whole genome shotgun (WGS) entry which is preliminary data.</text>
</comment>
<dbReference type="PROSITE" id="PS00941">
    <property type="entry name" value="CARBOXYLESTERASE_B_2"/>
    <property type="match status" value="1"/>
</dbReference>
<evidence type="ECO:0000313" key="6">
    <source>
        <dbReference type="EMBL" id="MYM24671.1"/>
    </source>
</evidence>
<dbReference type="InterPro" id="IPR000997">
    <property type="entry name" value="Cholinesterase"/>
</dbReference>
<dbReference type="InterPro" id="IPR050309">
    <property type="entry name" value="Type-B_Carboxylest/Lipase"/>
</dbReference>
<sequence length="512" mass="55079">MSVRALNLITFGLLALAAPLPHAASLTSPVKVTGGAIVGIQSDTHRTYLGIPFAAPPVGDLRWRAPQPVLPWTGVKSTTSFSPACAQTADWIPNPKSEDCLYLNLWTPEKAHKLPVIVWIHGGGMYGGTAAVPVQDGANLAKRGAVVVTLNYRLGIFGFFAHPELSAESPSHTSGNQGILDQVAALRWVKDNIAAFGGDPERVTIMGNSSGGESVGLLVASPLAKGLFQRAVAESGNDAMPIRPDDSHRFNQKSEAEAKGLALAKSVGAEHLADLRKLSVKDMQKPAWLPRTFVDGYLLHADLTTIYRNHHQNDVPLLVGWTAEEGKDLAGEILGTQEINATKHRELVATLLGHAPSERMLASYPGGSDAQAVASIHQLTNDWWGWRMEYWAALQAKYGHAKPYVYYFAHRPATPPTPCDWGCGAGHGVEIQYLFDNLDTDGRAWTPADRQLASRLADTVIQFASTGAPTGKGLPAWPVFNGTPATALRIGSEAELKEHPLPDFTLFPQVSD</sequence>
<evidence type="ECO:0000256" key="1">
    <source>
        <dbReference type="ARBA" id="ARBA00005964"/>
    </source>
</evidence>
<feature type="active site" description="Charge relay system" evidence="3">
    <location>
        <position position="427"/>
    </location>
</feature>
<dbReference type="PANTHER" id="PTHR11559">
    <property type="entry name" value="CARBOXYLESTERASE"/>
    <property type="match status" value="1"/>
</dbReference>
<dbReference type="PRINTS" id="PR00878">
    <property type="entry name" value="CHOLNESTRASE"/>
</dbReference>
<dbReference type="SUPFAM" id="SSF53474">
    <property type="entry name" value="alpha/beta-Hydrolases"/>
    <property type="match status" value="1"/>
</dbReference>
<reference evidence="6 7" key="1">
    <citation type="submission" date="2019-12" db="EMBL/GenBank/DDBJ databases">
        <title>Novel species isolated from a subtropical stream in China.</title>
        <authorList>
            <person name="Lu H."/>
        </authorList>
    </citation>
    <scope>NUCLEOTIDE SEQUENCE [LARGE SCALE GENOMIC DNA]</scope>
    <source>
        <strain evidence="6 7">FT135W</strain>
    </source>
</reference>
<proteinExistence type="inferred from homology"/>
<protein>
    <recommendedName>
        <fullName evidence="4">Carboxylic ester hydrolase</fullName>
        <ecNumber evidence="4">3.1.1.-</ecNumber>
    </recommendedName>
</protein>
<dbReference type="AlphaFoldDB" id="A0A6L8KJI2"/>
<feature type="active site" description="Acyl-ester intermediate" evidence="3">
    <location>
        <position position="209"/>
    </location>
</feature>
<keyword evidence="4" id="KW-0732">Signal</keyword>
<evidence type="ECO:0000256" key="2">
    <source>
        <dbReference type="ARBA" id="ARBA00022801"/>
    </source>
</evidence>
<dbReference type="InterPro" id="IPR002018">
    <property type="entry name" value="CarbesteraseB"/>
</dbReference>
<evidence type="ECO:0000256" key="4">
    <source>
        <dbReference type="RuleBase" id="RU361235"/>
    </source>
</evidence>
<feature type="domain" description="Carboxylesterase type B" evidence="5">
    <location>
        <begin position="30"/>
        <end position="497"/>
    </location>
</feature>
<evidence type="ECO:0000313" key="7">
    <source>
        <dbReference type="Proteomes" id="UP000479335"/>
    </source>
</evidence>
<feature type="chain" id="PRO_5027156067" description="Carboxylic ester hydrolase" evidence="4">
    <location>
        <begin position="24"/>
        <end position="512"/>
    </location>
</feature>
<keyword evidence="2 4" id="KW-0378">Hydrolase</keyword>
<dbReference type="Pfam" id="PF00135">
    <property type="entry name" value="COesterase"/>
    <property type="match status" value="1"/>
</dbReference>
<evidence type="ECO:0000259" key="5">
    <source>
        <dbReference type="Pfam" id="PF00135"/>
    </source>
</evidence>
<evidence type="ECO:0000256" key="3">
    <source>
        <dbReference type="PIRSR" id="PIRSR600997-1"/>
    </source>
</evidence>
<name>A0A6L8KJI2_9BURK</name>
<gene>
    <name evidence="6" type="ORF">GTP46_18705</name>
</gene>
<organism evidence="6 7">
    <name type="scientific">Duganella flavida</name>
    <dbReference type="NCBI Taxonomy" id="2692175"/>
    <lineage>
        <taxon>Bacteria</taxon>
        <taxon>Pseudomonadati</taxon>
        <taxon>Pseudomonadota</taxon>
        <taxon>Betaproteobacteria</taxon>
        <taxon>Burkholderiales</taxon>
        <taxon>Oxalobacteraceae</taxon>
        <taxon>Telluria group</taxon>
        <taxon>Duganella</taxon>
    </lineage>
</organism>
<dbReference type="EMBL" id="WWCN01000012">
    <property type="protein sequence ID" value="MYM24671.1"/>
    <property type="molecule type" value="Genomic_DNA"/>
</dbReference>
<dbReference type="Gene3D" id="3.40.50.1820">
    <property type="entry name" value="alpha/beta hydrolase"/>
    <property type="match status" value="1"/>
</dbReference>
<dbReference type="InterPro" id="IPR029058">
    <property type="entry name" value="AB_hydrolase_fold"/>
</dbReference>
<dbReference type="Proteomes" id="UP000479335">
    <property type="component" value="Unassembled WGS sequence"/>
</dbReference>
<dbReference type="InterPro" id="IPR019819">
    <property type="entry name" value="Carboxylesterase_B_CS"/>
</dbReference>
<keyword evidence="7" id="KW-1185">Reference proteome</keyword>
<accession>A0A6L8KJI2</accession>
<dbReference type="EC" id="3.1.1.-" evidence="4"/>